<dbReference type="Pfam" id="PF19036">
    <property type="entry name" value="Fuz_longin_1"/>
    <property type="match status" value="1"/>
</dbReference>
<dbReference type="InterPro" id="IPR043972">
    <property type="entry name" value="FUZ/MON1/HPS1_longin_1"/>
</dbReference>
<dbReference type="GO" id="GO:0016192">
    <property type="term" value="P:vesicle-mediated transport"/>
    <property type="evidence" value="ECO:0007669"/>
    <property type="project" value="InterPro"/>
</dbReference>
<feature type="region of interest" description="Disordered" evidence="1">
    <location>
        <begin position="564"/>
        <end position="584"/>
    </location>
</feature>
<dbReference type="PANTHER" id="PTHR13559">
    <property type="entry name" value="INTRACELLULAR TRAFFIC PROTEIN-RELATED"/>
    <property type="match status" value="1"/>
</dbReference>
<dbReference type="AlphaFoldDB" id="A0A6I8PEB9"/>
<feature type="compositionally biased region" description="Polar residues" evidence="1">
    <location>
        <begin position="47"/>
        <end position="62"/>
    </location>
</feature>
<reference evidence="4" key="3">
    <citation type="submission" date="2025-09" db="UniProtKB">
        <authorList>
            <consortium name="Ensembl"/>
        </authorList>
    </citation>
    <scope>IDENTIFICATION</scope>
    <source>
        <strain evidence="4">Glennie</strain>
    </source>
</reference>
<dbReference type="PANTHER" id="PTHR13559:SF1">
    <property type="entry name" value="PROTEIN FUZZY HOMOLOG"/>
    <property type="match status" value="1"/>
</dbReference>
<feature type="compositionally biased region" description="Pro residues" evidence="1">
    <location>
        <begin position="475"/>
        <end position="494"/>
    </location>
</feature>
<dbReference type="GeneTree" id="ENSGT00390000010727"/>
<dbReference type="Ensembl" id="ENSOANT00000049794.1">
    <property type="protein sequence ID" value="ENSOANP00000052250.1"/>
    <property type="gene ID" value="ENSOANG00000049102.1"/>
</dbReference>
<evidence type="ECO:0000313" key="4">
    <source>
        <dbReference type="Ensembl" id="ENSOANP00000052250.1"/>
    </source>
</evidence>
<accession>A0A6I8PEB9</accession>
<name>A0A6I8PEB9_ORNAN</name>
<feature type="region of interest" description="Disordered" evidence="1">
    <location>
        <begin position="425"/>
        <end position="510"/>
    </location>
</feature>
<keyword evidence="5" id="KW-1185">Reference proteome</keyword>
<gene>
    <name evidence="4" type="primary">FUZ</name>
</gene>
<protein>
    <recommendedName>
        <fullName evidence="6">Fuzzy planar cell polarity protein</fullName>
    </recommendedName>
</protein>
<dbReference type="Bgee" id="ENSOANG00000049102">
    <property type="expression patterns" value="Expressed in heart and 7 other cell types or tissues"/>
</dbReference>
<dbReference type="InterPro" id="IPR026069">
    <property type="entry name" value="Fuzzy"/>
</dbReference>
<evidence type="ECO:0008006" key="6">
    <source>
        <dbReference type="Google" id="ProtNLM"/>
    </source>
</evidence>
<dbReference type="Proteomes" id="UP000002279">
    <property type="component" value="Chromosome 10"/>
</dbReference>
<evidence type="ECO:0000259" key="3">
    <source>
        <dbReference type="Pfam" id="PF19037"/>
    </source>
</evidence>
<evidence type="ECO:0000313" key="5">
    <source>
        <dbReference type="Proteomes" id="UP000002279"/>
    </source>
</evidence>
<feature type="compositionally biased region" description="Pro residues" evidence="1">
    <location>
        <begin position="572"/>
        <end position="584"/>
    </location>
</feature>
<reference evidence="4" key="2">
    <citation type="submission" date="2025-08" db="UniProtKB">
        <authorList>
            <consortium name="Ensembl"/>
        </authorList>
    </citation>
    <scope>IDENTIFICATION</scope>
    <source>
        <strain evidence="4">Glennie</strain>
    </source>
</reference>
<evidence type="ECO:0000259" key="2">
    <source>
        <dbReference type="Pfam" id="PF19036"/>
    </source>
</evidence>
<feature type="domain" description="FUZ/MON1/HPS1 second Longin" evidence="3">
    <location>
        <begin position="220"/>
        <end position="313"/>
    </location>
</feature>
<organism evidence="4 5">
    <name type="scientific">Ornithorhynchus anatinus</name>
    <name type="common">Duckbill platypus</name>
    <dbReference type="NCBI Taxonomy" id="9258"/>
    <lineage>
        <taxon>Eukaryota</taxon>
        <taxon>Metazoa</taxon>
        <taxon>Chordata</taxon>
        <taxon>Craniata</taxon>
        <taxon>Vertebrata</taxon>
        <taxon>Euteleostomi</taxon>
        <taxon>Mammalia</taxon>
        <taxon>Monotremata</taxon>
        <taxon>Ornithorhynchidae</taxon>
        <taxon>Ornithorhynchus</taxon>
    </lineage>
</organism>
<evidence type="ECO:0000256" key="1">
    <source>
        <dbReference type="SAM" id="MobiDB-lite"/>
    </source>
</evidence>
<proteinExistence type="predicted"/>
<reference evidence="4 5" key="1">
    <citation type="journal article" date="2008" name="Nature">
        <title>Genome analysis of the platypus reveals unique signatures of evolution.</title>
        <authorList>
            <person name="Warren W.C."/>
            <person name="Hillier L.W."/>
            <person name="Marshall Graves J.A."/>
            <person name="Birney E."/>
            <person name="Ponting C.P."/>
            <person name="Grutzner F."/>
            <person name="Belov K."/>
            <person name="Miller W."/>
            <person name="Clarke L."/>
            <person name="Chinwalla A.T."/>
            <person name="Yang S.P."/>
            <person name="Heger A."/>
            <person name="Locke D.P."/>
            <person name="Miethke P."/>
            <person name="Waters P.D."/>
            <person name="Veyrunes F."/>
            <person name="Fulton L."/>
            <person name="Fulton B."/>
            <person name="Graves T."/>
            <person name="Wallis J."/>
            <person name="Puente X.S."/>
            <person name="Lopez-Otin C."/>
            <person name="Ordonez G.R."/>
            <person name="Eichler E.E."/>
            <person name="Chen L."/>
            <person name="Cheng Z."/>
            <person name="Deakin J.E."/>
            <person name="Alsop A."/>
            <person name="Thompson K."/>
            <person name="Kirby P."/>
            <person name="Papenfuss A.T."/>
            <person name="Wakefield M.J."/>
            <person name="Olender T."/>
            <person name="Lancet D."/>
            <person name="Huttley G.A."/>
            <person name="Smit A.F."/>
            <person name="Pask A."/>
            <person name="Temple-Smith P."/>
            <person name="Batzer M.A."/>
            <person name="Walker J.A."/>
            <person name="Konkel M.K."/>
            <person name="Harris R.S."/>
            <person name="Whittington C.M."/>
            <person name="Wong E.S."/>
            <person name="Gemmell N.J."/>
            <person name="Buschiazzo E."/>
            <person name="Vargas Jentzsch I.M."/>
            <person name="Merkel A."/>
            <person name="Schmitz J."/>
            <person name="Zemann A."/>
            <person name="Churakov G."/>
            <person name="Kriegs J.O."/>
            <person name="Brosius J."/>
            <person name="Murchison E.P."/>
            <person name="Sachidanandam R."/>
            <person name="Smith C."/>
            <person name="Hannon G.J."/>
            <person name="Tsend-Ayush E."/>
            <person name="McMillan D."/>
            <person name="Attenborough R."/>
            <person name="Rens W."/>
            <person name="Ferguson-Smith M."/>
            <person name="Lefevre C.M."/>
            <person name="Sharp J.A."/>
            <person name="Nicholas K.R."/>
            <person name="Ray D.A."/>
            <person name="Kube M."/>
            <person name="Reinhardt R."/>
            <person name="Pringle T.H."/>
            <person name="Taylor J."/>
            <person name="Jones R.C."/>
            <person name="Nixon B."/>
            <person name="Dacheux J.L."/>
            <person name="Niwa H."/>
            <person name="Sekita Y."/>
            <person name="Huang X."/>
            <person name="Stark A."/>
            <person name="Kheradpour P."/>
            <person name="Kellis M."/>
            <person name="Flicek P."/>
            <person name="Chen Y."/>
            <person name="Webber C."/>
            <person name="Hardison R."/>
            <person name="Nelson J."/>
            <person name="Hallsworth-Pepin K."/>
            <person name="Delehaunty K."/>
            <person name="Markovic C."/>
            <person name="Minx P."/>
            <person name="Feng Y."/>
            <person name="Kremitzki C."/>
            <person name="Mitreva M."/>
            <person name="Glasscock J."/>
            <person name="Wylie T."/>
            <person name="Wohldmann P."/>
            <person name="Thiru P."/>
            <person name="Nhan M.N."/>
            <person name="Pohl C.S."/>
            <person name="Smith S.M."/>
            <person name="Hou S."/>
            <person name="Nefedov M."/>
            <person name="de Jong P.J."/>
            <person name="Renfree M.B."/>
            <person name="Mardis E.R."/>
            <person name="Wilson R.K."/>
        </authorList>
    </citation>
    <scope>NUCLEOTIDE SEQUENCE [LARGE SCALE GENOMIC DNA]</scope>
    <source>
        <strain evidence="4 5">Glennie</strain>
    </source>
</reference>
<dbReference type="Pfam" id="PF19037">
    <property type="entry name" value="Fuz_longin_2"/>
    <property type="match status" value="1"/>
</dbReference>
<feature type="domain" description="FUZ/MON1/HPS1 first Longin" evidence="2">
    <location>
        <begin position="79"/>
        <end position="182"/>
    </location>
</feature>
<sequence>MGPLGPPPQFQSLPAADVGAGGSDPVADSGGKGSGTVAIWCPCRGTGSPSQPEVSQDPSLQDSTDRQGARPSRAGLPSRQQLPFSVIGSLNGVHMFGRNLDVGLASARTEDSVVVWKTFHDSITLIVLSSEEGASALSLERLLELVFGAMVLLIGLEELTDIRNVERLKKELRACHGLIDSLLCESERVGDLTQCVDCIVSPDGPLLQEALSGFAESVGAAFACLVAGGRVAAGTPGWWRLAAPESILLPWLLGTLPPHSARDYPVYLPHGSPTVPHRLLTLMLLPGLELGLLCGPGPALAQFTPQLLDRWWQPLLEPLRACLLLLPRGLPPSLTLAPAILGLLFVHLEQRRCLFTVQPGGPAGEGPAPSQRRKLLRWWFSFVTAEHFAAEPSDGCPGDGGGVEGWGRKRGPLWKASSFPLLLPRSPVRGRLGPHTGPGPAAGLLRGQPRRPQALRAEGRPAPPPAAAGRLGPHPRTPGPGRPHPPGPHAPPLTPGALPGHTWDFDPSHLLNKDISPPHPGRPCSLLGPAILPLPGDGGRGARHQLRLLHVFSIYWLTGIHRGGGGKGPAGPDRPLPPTVPLGA</sequence>
<dbReference type="InterPro" id="IPR043971">
    <property type="entry name" value="FUZ/MON1/HPS1_longin_2"/>
</dbReference>
<feature type="region of interest" description="Disordered" evidence="1">
    <location>
        <begin position="1"/>
        <end position="77"/>
    </location>
</feature>